<reference evidence="1 2" key="1">
    <citation type="journal article" date="2019" name="Plant Biotechnol. J.">
        <title>The red bayberry genome and genetic basis of sex determination.</title>
        <authorList>
            <person name="Jia H.M."/>
            <person name="Jia H.J."/>
            <person name="Cai Q.L."/>
            <person name="Wang Y."/>
            <person name="Zhao H.B."/>
            <person name="Yang W.F."/>
            <person name="Wang G.Y."/>
            <person name="Li Y.H."/>
            <person name="Zhan D.L."/>
            <person name="Shen Y.T."/>
            <person name="Niu Q.F."/>
            <person name="Chang L."/>
            <person name="Qiu J."/>
            <person name="Zhao L."/>
            <person name="Xie H.B."/>
            <person name="Fu W.Y."/>
            <person name="Jin J."/>
            <person name="Li X.W."/>
            <person name="Jiao Y."/>
            <person name="Zhou C.C."/>
            <person name="Tu T."/>
            <person name="Chai C.Y."/>
            <person name="Gao J.L."/>
            <person name="Fan L.J."/>
            <person name="van de Weg E."/>
            <person name="Wang J.Y."/>
            <person name="Gao Z.S."/>
        </authorList>
    </citation>
    <scope>NUCLEOTIDE SEQUENCE [LARGE SCALE GENOMIC DNA]</scope>
    <source>
        <tissue evidence="1">Leaves</tissue>
    </source>
</reference>
<dbReference type="AlphaFoldDB" id="A0A6A1WQK8"/>
<protein>
    <submittedName>
        <fullName evidence="1">Uncharacterized protein</fullName>
    </submittedName>
</protein>
<comment type="caution">
    <text evidence="1">The sequence shown here is derived from an EMBL/GenBank/DDBJ whole genome shotgun (WGS) entry which is preliminary data.</text>
</comment>
<proteinExistence type="predicted"/>
<dbReference type="EMBL" id="RXIC02000019">
    <property type="protein sequence ID" value="KAB1226906.1"/>
    <property type="molecule type" value="Genomic_DNA"/>
</dbReference>
<gene>
    <name evidence="1" type="ORF">CJ030_MR1G005818</name>
</gene>
<sequence>MLMIQILDWGRSVDPLNLLEGMGILGIHMPEIGEVIVGLILKKAAGAGAPFSQLSWSDGFPSPWTRKWYFRRSGSPVGREEAFGIRWEC</sequence>
<organism evidence="1 2">
    <name type="scientific">Morella rubra</name>
    <name type="common">Chinese bayberry</name>
    <dbReference type="NCBI Taxonomy" id="262757"/>
    <lineage>
        <taxon>Eukaryota</taxon>
        <taxon>Viridiplantae</taxon>
        <taxon>Streptophyta</taxon>
        <taxon>Embryophyta</taxon>
        <taxon>Tracheophyta</taxon>
        <taxon>Spermatophyta</taxon>
        <taxon>Magnoliopsida</taxon>
        <taxon>eudicotyledons</taxon>
        <taxon>Gunneridae</taxon>
        <taxon>Pentapetalae</taxon>
        <taxon>rosids</taxon>
        <taxon>fabids</taxon>
        <taxon>Fagales</taxon>
        <taxon>Myricaceae</taxon>
        <taxon>Morella</taxon>
    </lineage>
</organism>
<evidence type="ECO:0000313" key="1">
    <source>
        <dbReference type="EMBL" id="KAB1226906.1"/>
    </source>
</evidence>
<name>A0A6A1WQK8_9ROSI</name>
<accession>A0A6A1WQK8</accession>
<dbReference type="Proteomes" id="UP000516437">
    <property type="component" value="Chromosome 1"/>
</dbReference>
<evidence type="ECO:0000313" key="2">
    <source>
        <dbReference type="Proteomes" id="UP000516437"/>
    </source>
</evidence>
<keyword evidence="2" id="KW-1185">Reference proteome</keyword>